<name>A0A5J4YJB8_PORPP</name>
<dbReference type="GO" id="GO:0006979">
    <property type="term" value="P:response to oxidative stress"/>
    <property type="evidence" value="ECO:0007669"/>
    <property type="project" value="InterPro"/>
</dbReference>
<proteinExistence type="inferred from homology"/>
<dbReference type="InterPro" id="IPR013766">
    <property type="entry name" value="Thioredoxin_domain"/>
</dbReference>
<sequence>MCAFVGSSGVGARASAQYALGRAGLRCVGGASATAVAARGKRSARAATSVARANAAAIRMASLADVKGMSDLDGNPVDFASLNGKVVLAMNVACACGYTKSGYSMVSSIASKLGDKVRVVCFPSNDFGAQEPGSPEEIKSFVSSKFNSPDLLLMEKSHVKGSQANPVFKLAKEAGLGEPKWNFDGKFVFDKTGKPVVRLDNSATESDILAAVQKYL</sequence>
<evidence type="ECO:0000256" key="3">
    <source>
        <dbReference type="ARBA" id="ARBA00023002"/>
    </source>
</evidence>
<dbReference type="Pfam" id="PF00255">
    <property type="entry name" value="GSHPx"/>
    <property type="match status" value="1"/>
</dbReference>
<evidence type="ECO:0000313" key="6">
    <source>
        <dbReference type="EMBL" id="KAA8490763.1"/>
    </source>
</evidence>
<dbReference type="PROSITE" id="PS51352">
    <property type="entry name" value="THIOREDOXIN_2"/>
    <property type="match status" value="1"/>
</dbReference>
<dbReference type="PROSITE" id="PS51355">
    <property type="entry name" value="GLUTATHIONE_PEROXID_3"/>
    <property type="match status" value="1"/>
</dbReference>
<dbReference type="PRINTS" id="PR01011">
    <property type="entry name" value="GLUTPROXDASE"/>
</dbReference>
<dbReference type="OMA" id="TNTHYTQ"/>
<dbReference type="GO" id="GO:0004601">
    <property type="term" value="F:peroxidase activity"/>
    <property type="evidence" value="ECO:0007669"/>
    <property type="project" value="UniProtKB-KW"/>
</dbReference>
<keyword evidence="7" id="KW-1185">Reference proteome</keyword>
<reference evidence="7" key="1">
    <citation type="journal article" date="2019" name="Nat. Commun.">
        <title>Expansion of phycobilisome linker gene families in mesophilic red algae.</title>
        <authorList>
            <person name="Lee J."/>
            <person name="Kim D."/>
            <person name="Bhattacharya D."/>
            <person name="Yoon H.S."/>
        </authorList>
    </citation>
    <scope>NUCLEOTIDE SEQUENCE [LARGE SCALE GENOMIC DNA]</scope>
    <source>
        <strain evidence="7">CCMP 1328</strain>
    </source>
</reference>
<keyword evidence="2 4" id="KW-0575">Peroxidase</keyword>
<keyword evidence="3 4" id="KW-0560">Oxidoreductase</keyword>
<accession>A0A5J4YJB8</accession>
<evidence type="ECO:0000259" key="5">
    <source>
        <dbReference type="PROSITE" id="PS51352"/>
    </source>
</evidence>
<gene>
    <name evidence="6" type="ORF">FVE85_4394</name>
</gene>
<protein>
    <recommendedName>
        <fullName evidence="4">Glutathione peroxidase</fullName>
    </recommendedName>
</protein>
<evidence type="ECO:0000313" key="7">
    <source>
        <dbReference type="Proteomes" id="UP000324585"/>
    </source>
</evidence>
<dbReference type="AlphaFoldDB" id="A0A5J4YJB8"/>
<dbReference type="Gene3D" id="3.40.30.10">
    <property type="entry name" value="Glutaredoxin"/>
    <property type="match status" value="1"/>
</dbReference>
<dbReference type="InterPro" id="IPR036249">
    <property type="entry name" value="Thioredoxin-like_sf"/>
</dbReference>
<comment type="similarity">
    <text evidence="1 4">Belongs to the glutathione peroxidase family.</text>
</comment>
<dbReference type="PANTHER" id="PTHR11592">
    <property type="entry name" value="GLUTATHIONE PEROXIDASE"/>
    <property type="match status" value="1"/>
</dbReference>
<evidence type="ECO:0000256" key="2">
    <source>
        <dbReference type="ARBA" id="ARBA00022559"/>
    </source>
</evidence>
<dbReference type="InterPro" id="IPR000889">
    <property type="entry name" value="Glutathione_peroxidase"/>
</dbReference>
<evidence type="ECO:0000256" key="4">
    <source>
        <dbReference type="RuleBase" id="RU000499"/>
    </source>
</evidence>
<evidence type="ECO:0000256" key="1">
    <source>
        <dbReference type="ARBA" id="ARBA00006926"/>
    </source>
</evidence>
<dbReference type="EMBL" id="VRMN01000019">
    <property type="protein sequence ID" value="KAA8490763.1"/>
    <property type="molecule type" value="Genomic_DNA"/>
</dbReference>
<dbReference type="PANTHER" id="PTHR11592:SF78">
    <property type="entry name" value="GLUTATHIONE PEROXIDASE"/>
    <property type="match status" value="1"/>
</dbReference>
<organism evidence="6 7">
    <name type="scientific">Porphyridium purpureum</name>
    <name type="common">Red alga</name>
    <name type="synonym">Porphyridium cruentum</name>
    <dbReference type="NCBI Taxonomy" id="35688"/>
    <lineage>
        <taxon>Eukaryota</taxon>
        <taxon>Rhodophyta</taxon>
        <taxon>Bangiophyceae</taxon>
        <taxon>Porphyridiales</taxon>
        <taxon>Porphyridiaceae</taxon>
        <taxon>Porphyridium</taxon>
    </lineage>
</organism>
<feature type="domain" description="Thioredoxin" evidence="5">
    <location>
        <begin position="58"/>
        <end position="216"/>
    </location>
</feature>
<dbReference type="OrthoDB" id="446890at2759"/>
<comment type="caution">
    <text evidence="6">The sequence shown here is derived from an EMBL/GenBank/DDBJ whole genome shotgun (WGS) entry which is preliminary data.</text>
</comment>
<dbReference type="Proteomes" id="UP000324585">
    <property type="component" value="Unassembled WGS sequence"/>
</dbReference>
<dbReference type="SUPFAM" id="SSF52833">
    <property type="entry name" value="Thioredoxin-like"/>
    <property type="match status" value="1"/>
</dbReference>